<evidence type="ECO:0000259" key="5">
    <source>
        <dbReference type="PROSITE" id="PS50043"/>
    </source>
</evidence>
<dbReference type="PROSITE" id="PS50043">
    <property type="entry name" value="HTH_LUXR_2"/>
    <property type="match status" value="1"/>
</dbReference>
<dbReference type="InterPro" id="IPR000792">
    <property type="entry name" value="Tscrpt_reg_LuxR_C"/>
</dbReference>
<feature type="domain" description="HTH luxR-type" evidence="5">
    <location>
        <begin position="188"/>
        <end position="253"/>
    </location>
</feature>
<evidence type="ECO:0000256" key="1">
    <source>
        <dbReference type="ARBA" id="ARBA00023015"/>
    </source>
</evidence>
<dbReference type="PANTHER" id="PTHR43214:SF24">
    <property type="entry name" value="TRANSCRIPTIONAL REGULATORY PROTEIN NARL-RELATED"/>
    <property type="match status" value="1"/>
</dbReference>
<dbReference type="PRINTS" id="PR00038">
    <property type="entry name" value="HTHLUXR"/>
</dbReference>
<name>A0ABT2AV34_9ACTN</name>
<dbReference type="InterPro" id="IPR016032">
    <property type="entry name" value="Sig_transdc_resp-reg_C-effctor"/>
</dbReference>
<feature type="region of interest" description="Disordered" evidence="4">
    <location>
        <begin position="1"/>
        <end position="45"/>
    </location>
</feature>
<keyword evidence="7" id="KW-1185">Reference proteome</keyword>
<dbReference type="InterPro" id="IPR039420">
    <property type="entry name" value="WalR-like"/>
</dbReference>
<reference evidence="6 7" key="1">
    <citation type="submission" date="2022-08" db="EMBL/GenBank/DDBJ databases">
        <authorList>
            <person name="Somphong A."/>
            <person name="Phongsopitanun W."/>
        </authorList>
    </citation>
    <scope>NUCLEOTIDE SEQUENCE [LARGE SCALE GENOMIC DNA]</scope>
    <source>
        <strain evidence="6 7">LP11</strain>
    </source>
</reference>
<sequence length="255" mass="27263">MTCPQASSPAPSTPAPHSRAATTADPSRTAHAGRTTHTGHWSGPAQRLERVTVTVYAPDPVLYVGVVHQLRQRPEIELVDGAAAADAQVSLVTVDTVDDETFALLHRLRHNSATRTGLVVGTFESGDALQRAIESGVAAVLRRAEADQDRLLSLVLAIANGEGVLPGDLLAKLLHHVGSLQRSALDPRSASLSTLTAREAEMLRLVAEGLDTAEIARKTAYSERTVKNVLHEVITRLELRNRAHAVGFALRNGLI</sequence>
<evidence type="ECO:0000256" key="3">
    <source>
        <dbReference type="ARBA" id="ARBA00023163"/>
    </source>
</evidence>
<feature type="compositionally biased region" description="Low complexity" evidence="4">
    <location>
        <begin position="1"/>
        <end position="40"/>
    </location>
</feature>
<dbReference type="Pfam" id="PF00196">
    <property type="entry name" value="GerE"/>
    <property type="match status" value="1"/>
</dbReference>
<dbReference type="Proteomes" id="UP001205612">
    <property type="component" value="Unassembled WGS sequence"/>
</dbReference>
<evidence type="ECO:0000313" key="7">
    <source>
        <dbReference type="Proteomes" id="UP001205612"/>
    </source>
</evidence>
<dbReference type="SMART" id="SM00421">
    <property type="entry name" value="HTH_LUXR"/>
    <property type="match status" value="1"/>
</dbReference>
<evidence type="ECO:0000256" key="2">
    <source>
        <dbReference type="ARBA" id="ARBA00023125"/>
    </source>
</evidence>
<keyword evidence="3" id="KW-0804">Transcription</keyword>
<dbReference type="Gene3D" id="3.40.50.2300">
    <property type="match status" value="1"/>
</dbReference>
<evidence type="ECO:0000256" key="4">
    <source>
        <dbReference type="SAM" id="MobiDB-lite"/>
    </source>
</evidence>
<organism evidence="6 7">
    <name type="scientific">Streptomyces pyxinicus</name>
    <dbReference type="NCBI Taxonomy" id="2970331"/>
    <lineage>
        <taxon>Bacteria</taxon>
        <taxon>Bacillati</taxon>
        <taxon>Actinomycetota</taxon>
        <taxon>Actinomycetes</taxon>
        <taxon>Kitasatosporales</taxon>
        <taxon>Streptomycetaceae</taxon>
        <taxon>Streptomyces</taxon>
    </lineage>
</organism>
<dbReference type="SUPFAM" id="SSF46894">
    <property type="entry name" value="C-terminal effector domain of the bipartite response regulators"/>
    <property type="match status" value="1"/>
</dbReference>
<keyword evidence="1" id="KW-0805">Transcription regulation</keyword>
<dbReference type="CDD" id="cd06170">
    <property type="entry name" value="LuxR_C_like"/>
    <property type="match status" value="1"/>
</dbReference>
<keyword evidence="2" id="KW-0238">DNA-binding</keyword>
<dbReference type="PANTHER" id="PTHR43214">
    <property type="entry name" value="TWO-COMPONENT RESPONSE REGULATOR"/>
    <property type="match status" value="1"/>
</dbReference>
<dbReference type="RefSeq" id="WP_258776370.1">
    <property type="nucleotide sequence ID" value="NZ_JANUGP010000001.1"/>
</dbReference>
<comment type="caution">
    <text evidence="6">The sequence shown here is derived from an EMBL/GenBank/DDBJ whole genome shotgun (WGS) entry which is preliminary data.</text>
</comment>
<proteinExistence type="predicted"/>
<protein>
    <submittedName>
        <fullName evidence="6">Response regulator transcription factor</fullName>
    </submittedName>
</protein>
<dbReference type="EMBL" id="JANUGP010000001">
    <property type="protein sequence ID" value="MCS0600115.1"/>
    <property type="molecule type" value="Genomic_DNA"/>
</dbReference>
<gene>
    <name evidence="6" type="ORF">NX794_02525</name>
</gene>
<evidence type="ECO:0000313" key="6">
    <source>
        <dbReference type="EMBL" id="MCS0600115.1"/>
    </source>
</evidence>
<accession>A0ABT2AV34</accession>